<dbReference type="SMART" id="SM00895">
    <property type="entry name" value="FCD"/>
    <property type="match status" value="1"/>
</dbReference>
<keyword evidence="7" id="KW-1185">Reference proteome</keyword>
<dbReference type="InterPro" id="IPR036390">
    <property type="entry name" value="WH_DNA-bd_sf"/>
</dbReference>
<dbReference type="PROSITE" id="PS50949">
    <property type="entry name" value="HTH_GNTR"/>
    <property type="match status" value="1"/>
</dbReference>
<feature type="compositionally biased region" description="Basic and acidic residues" evidence="4">
    <location>
        <begin position="21"/>
        <end position="33"/>
    </location>
</feature>
<dbReference type="GO" id="GO:0003677">
    <property type="term" value="F:DNA binding"/>
    <property type="evidence" value="ECO:0007669"/>
    <property type="project" value="UniProtKB-KW"/>
</dbReference>
<dbReference type="OrthoDB" id="4120783at2"/>
<dbReference type="PANTHER" id="PTHR43537">
    <property type="entry name" value="TRANSCRIPTIONAL REGULATOR, GNTR FAMILY"/>
    <property type="match status" value="1"/>
</dbReference>
<accession>D1A422</accession>
<protein>
    <submittedName>
        <fullName evidence="6">Transcriptional regulator, GntR family</fullName>
    </submittedName>
</protein>
<dbReference type="InterPro" id="IPR000524">
    <property type="entry name" value="Tscrpt_reg_HTH_GntR"/>
</dbReference>
<dbReference type="Gene3D" id="1.20.120.530">
    <property type="entry name" value="GntR ligand-binding domain-like"/>
    <property type="match status" value="1"/>
</dbReference>
<evidence type="ECO:0000259" key="5">
    <source>
        <dbReference type="PROSITE" id="PS50949"/>
    </source>
</evidence>
<dbReference type="STRING" id="471852.Tcur_2514"/>
<dbReference type="InterPro" id="IPR036388">
    <property type="entry name" value="WH-like_DNA-bd_sf"/>
</dbReference>
<dbReference type="EMBL" id="CP001738">
    <property type="protein sequence ID" value="ACY98075.1"/>
    <property type="molecule type" value="Genomic_DNA"/>
</dbReference>
<evidence type="ECO:0000313" key="6">
    <source>
        <dbReference type="EMBL" id="ACY98075.1"/>
    </source>
</evidence>
<feature type="region of interest" description="Disordered" evidence="4">
    <location>
        <begin position="20"/>
        <end position="52"/>
    </location>
</feature>
<evidence type="ECO:0000313" key="7">
    <source>
        <dbReference type="Proteomes" id="UP000001918"/>
    </source>
</evidence>
<dbReference type="KEGG" id="tcu:Tcur_2514"/>
<keyword evidence="2" id="KW-0238">DNA-binding</keyword>
<organism evidence="6 7">
    <name type="scientific">Thermomonospora curvata (strain ATCC 19995 / DSM 43183 / JCM 3096 / KCTC 9072 / NBRC 15933 / NCIMB 10081 / Henssen B9)</name>
    <dbReference type="NCBI Taxonomy" id="471852"/>
    <lineage>
        <taxon>Bacteria</taxon>
        <taxon>Bacillati</taxon>
        <taxon>Actinomycetota</taxon>
        <taxon>Actinomycetes</taxon>
        <taxon>Streptosporangiales</taxon>
        <taxon>Thermomonosporaceae</taxon>
        <taxon>Thermomonospora</taxon>
    </lineage>
</organism>
<dbReference type="InterPro" id="IPR008920">
    <property type="entry name" value="TF_FadR/GntR_C"/>
</dbReference>
<evidence type="ECO:0000256" key="4">
    <source>
        <dbReference type="SAM" id="MobiDB-lite"/>
    </source>
</evidence>
<dbReference type="Pfam" id="PF07729">
    <property type="entry name" value="FCD"/>
    <property type="match status" value="1"/>
</dbReference>
<dbReference type="Pfam" id="PF00392">
    <property type="entry name" value="GntR"/>
    <property type="match status" value="1"/>
</dbReference>
<dbReference type="CDD" id="cd07377">
    <property type="entry name" value="WHTH_GntR"/>
    <property type="match status" value="1"/>
</dbReference>
<dbReference type="AlphaFoldDB" id="D1A422"/>
<dbReference type="SUPFAM" id="SSF48008">
    <property type="entry name" value="GntR ligand-binding domain-like"/>
    <property type="match status" value="1"/>
</dbReference>
<dbReference type="Proteomes" id="UP000001918">
    <property type="component" value="Chromosome"/>
</dbReference>
<dbReference type="PANTHER" id="PTHR43537:SF5">
    <property type="entry name" value="UXU OPERON TRANSCRIPTIONAL REGULATOR"/>
    <property type="match status" value="1"/>
</dbReference>
<evidence type="ECO:0000256" key="3">
    <source>
        <dbReference type="ARBA" id="ARBA00023163"/>
    </source>
</evidence>
<gene>
    <name evidence="6" type="ordered locus">Tcur_2514</name>
</gene>
<dbReference type="InterPro" id="IPR011711">
    <property type="entry name" value="GntR_C"/>
</dbReference>
<dbReference type="HOGENOM" id="CLU_017584_5_4_11"/>
<keyword evidence="1" id="KW-0805">Transcription regulation</keyword>
<evidence type="ECO:0000256" key="1">
    <source>
        <dbReference type="ARBA" id="ARBA00023015"/>
    </source>
</evidence>
<keyword evidence="3" id="KW-0804">Transcription</keyword>
<reference evidence="6 7" key="1">
    <citation type="journal article" date="2011" name="Stand. Genomic Sci.">
        <title>Complete genome sequence of Thermomonospora curvata type strain (B9).</title>
        <authorList>
            <person name="Chertkov O."/>
            <person name="Sikorski J."/>
            <person name="Nolan M."/>
            <person name="Lapidus A."/>
            <person name="Lucas S."/>
            <person name="Del Rio T.G."/>
            <person name="Tice H."/>
            <person name="Cheng J.F."/>
            <person name="Goodwin L."/>
            <person name="Pitluck S."/>
            <person name="Liolios K."/>
            <person name="Ivanova N."/>
            <person name="Mavromatis K."/>
            <person name="Mikhailova N."/>
            <person name="Ovchinnikova G."/>
            <person name="Pati A."/>
            <person name="Chen A."/>
            <person name="Palaniappan K."/>
            <person name="Djao O.D."/>
            <person name="Land M."/>
            <person name="Hauser L."/>
            <person name="Chang Y.J."/>
            <person name="Jeffries C.D."/>
            <person name="Brettin T."/>
            <person name="Han C."/>
            <person name="Detter J.C."/>
            <person name="Rohde M."/>
            <person name="Goker M."/>
            <person name="Woyke T."/>
            <person name="Bristow J."/>
            <person name="Eisen J.A."/>
            <person name="Markowitz V."/>
            <person name="Hugenholtz P."/>
            <person name="Klenk H.P."/>
            <person name="Kyrpides N.C."/>
        </authorList>
    </citation>
    <scope>NUCLEOTIDE SEQUENCE [LARGE SCALE GENOMIC DNA]</scope>
    <source>
        <strain evidence="7">ATCC 19995 / DSM 43183 / JCM 3096 / KCTC 9072 / NBRC 15933 / NCIMB 10081 / Henssen B9</strain>
    </source>
</reference>
<feature type="domain" description="HTH gntR-type" evidence="5">
    <location>
        <begin position="56"/>
        <end position="123"/>
    </location>
</feature>
<dbReference type="SUPFAM" id="SSF46785">
    <property type="entry name" value="Winged helix' DNA-binding domain"/>
    <property type="match status" value="1"/>
</dbReference>
<dbReference type="eggNOG" id="COG1802">
    <property type="taxonomic scope" value="Bacteria"/>
</dbReference>
<proteinExistence type="predicted"/>
<dbReference type="Gene3D" id="1.10.10.10">
    <property type="entry name" value="Winged helix-like DNA-binding domain superfamily/Winged helix DNA-binding domain"/>
    <property type="match status" value="1"/>
</dbReference>
<sequence>MCRAAALLVLKETAAVQSRPSDPEVRTIPRRQEPALQGARAASGPDLLPSQTLSRMSSGEQVRLYVRRLIFDGVLRQGQRVPQDAIAQTLGVSRIPVREALIALEREGWMTIVPHRGVFVNALDESSVRDHYELYGLFYGFAVRRAIERRGPELADQLAPLAAQIAETTDTEQLQELTQRFHRLVVDAAQSPRVRSLLRQMTGIVPGNFFELVPGADAVERRGTAAIVEAIRNEDAAAAEAAYAKMLREEGELVVELFRKRGMFEQPAETVPS</sequence>
<evidence type="ECO:0000256" key="2">
    <source>
        <dbReference type="ARBA" id="ARBA00023125"/>
    </source>
</evidence>
<name>D1A422_THECD</name>
<dbReference type="GO" id="GO:0003700">
    <property type="term" value="F:DNA-binding transcription factor activity"/>
    <property type="evidence" value="ECO:0007669"/>
    <property type="project" value="InterPro"/>
</dbReference>
<dbReference type="SMART" id="SM00345">
    <property type="entry name" value="HTH_GNTR"/>
    <property type="match status" value="1"/>
</dbReference>